<dbReference type="SUPFAM" id="SSF55073">
    <property type="entry name" value="Nucleotide cyclase"/>
    <property type="match status" value="1"/>
</dbReference>
<evidence type="ECO:0000256" key="3">
    <source>
        <dbReference type="SAM" id="Phobius"/>
    </source>
</evidence>
<dbReference type="PANTHER" id="PTHR44757:SF2">
    <property type="entry name" value="BIOFILM ARCHITECTURE MAINTENANCE PROTEIN MBAA"/>
    <property type="match status" value="1"/>
</dbReference>
<gene>
    <name evidence="7" type="ORF">C8N29_101440</name>
</gene>
<evidence type="ECO:0000259" key="6">
    <source>
        <dbReference type="PROSITE" id="PS50887"/>
    </source>
</evidence>
<name>A0A2T5J421_9GAMM</name>
<dbReference type="Gene3D" id="3.30.70.270">
    <property type="match status" value="1"/>
</dbReference>
<keyword evidence="2" id="KW-0973">c-di-GMP</keyword>
<feature type="transmembrane region" description="Helical" evidence="3">
    <location>
        <begin position="270"/>
        <end position="293"/>
    </location>
</feature>
<dbReference type="SMART" id="SM00052">
    <property type="entry name" value="EAL"/>
    <property type="match status" value="1"/>
</dbReference>
<dbReference type="SUPFAM" id="SSF158472">
    <property type="entry name" value="HAMP domain-like"/>
    <property type="match status" value="1"/>
</dbReference>
<feature type="transmembrane region" description="Helical" evidence="3">
    <location>
        <begin position="6"/>
        <end position="28"/>
    </location>
</feature>
<keyword evidence="8" id="KW-1185">Reference proteome</keyword>
<dbReference type="InterPro" id="IPR052155">
    <property type="entry name" value="Biofilm_reg_signaling"/>
</dbReference>
<dbReference type="OrthoDB" id="2624050at2"/>
<dbReference type="FunFam" id="3.20.20.450:FF:000001">
    <property type="entry name" value="Cyclic di-GMP phosphodiesterase yahA"/>
    <property type="match status" value="1"/>
</dbReference>
<feature type="domain" description="HAMP" evidence="5">
    <location>
        <begin position="294"/>
        <end position="347"/>
    </location>
</feature>
<dbReference type="InterPro" id="IPR001633">
    <property type="entry name" value="EAL_dom"/>
</dbReference>
<dbReference type="Proteomes" id="UP000244223">
    <property type="component" value="Unassembled WGS sequence"/>
</dbReference>
<evidence type="ECO:0000256" key="1">
    <source>
        <dbReference type="ARBA" id="ARBA00012282"/>
    </source>
</evidence>
<dbReference type="CDD" id="cd01949">
    <property type="entry name" value="GGDEF"/>
    <property type="match status" value="1"/>
</dbReference>
<keyword evidence="3" id="KW-0472">Membrane</keyword>
<dbReference type="PROSITE" id="PS50885">
    <property type="entry name" value="HAMP"/>
    <property type="match status" value="1"/>
</dbReference>
<sequence>MRSLRSTIFFFFVGLLMLAMCINFGLVYRSTYIHTKAQIGQQLEAGWKVFKNELDARRLNQAQLASLVTQDFGLRSEIAAFSSQENVESLQVVLNNFRERSAANVAIAANHEGHILTATDANFANDPAFLDSMLVDNGTGTDRLMVKNGQLYHVFVNPIYAPPPNLLGWFILVYALNDQTALNLAHITDLHVSFVQHDGTQTPILASSLASEQRGLLNLIDWQPHIDSQELQLAQDQLFLLHHLDERQDNGLYVILQRSLSEAMVGYQRLFWQLVIIVILTLGFTLFGAFVIANQTSKPLSTLAQYVRRIGSGDYGLSHTPSTKQQEVQVLFNEFDNMRKAIAEREGQIAYAAYHDPLTDLPNRLRFQQLLQAYFNGHQGQTTAILVLGLNHFKDINDTLGHTTGDMLLRQVGHRLLAKCHPQDEIARFSGDAFVVLLTDVERNDVLKEAMYYKQIFDDAFMVENIAMSINAAIGIAIYPDHAEAASTLLQRAEIAMYVAKEKRLPCALYTQQQNRYSLLRLSLMSELRGAIARGELVLFYQPKLAIKQGKIISVECLVRWQHPVHGMVNPDDFIPLAEKTGNIRYLTLWAIDTALAQCQRWQNEGKLLDVAVNISSVDLQDASIVDYVQHTLEKYQLAPARLALEVTESAVMLDIEKAIAMLTQLHDMGVRLAIDDYGTGYSSMAQLKRLPVDELKIDKSFVMDLSHNRDDTIIVRSTIELGHNMGLKLVAEGVENQDILTLLGQYQCDIAQGYGIGRPMPSDKFEQWWQQYHLS</sequence>
<dbReference type="Gene3D" id="3.20.20.450">
    <property type="entry name" value="EAL domain"/>
    <property type="match status" value="1"/>
</dbReference>
<keyword evidence="3" id="KW-0812">Transmembrane</keyword>
<dbReference type="InterPro" id="IPR035919">
    <property type="entry name" value="EAL_sf"/>
</dbReference>
<dbReference type="PANTHER" id="PTHR44757">
    <property type="entry name" value="DIGUANYLATE CYCLASE DGCP"/>
    <property type="match status" value="1"/>
</dbReference>
<dbReference type="Gene3D" id="6.10.340.10">
    <property type="match status" value="1"/>
</dbReference>
<evidence type="ECO:0000259" key="5">
    <source>
        <dbReference type="PROSITE" id="PS50885"/>
    </source>
</evidence>
<reference evidence="7 8" key="1">
    <citation type="submission" date="2018-04" db="EMBL/GenBank/DDBJ databases">
        <title>Genomic Encyclopedia of Archaeal and Bacterial Type Strains, Phase II (KMG-II): from individual species to whole genera.</title>
        <authorList>
            <person name="Goeker M."/>
        </authorList>
    </citation>
    <scope>NUCLEOTIDE SEQUENCE [LARGE SCALE GENOMIC DNA]</scope>
    <source>
        <strain evidence="7 8">DSM 5822</strain>
    </source>
</reference>
<dbReference type="RefSeq" id="WP_107864380.1">
    <property type="nucleotide sequence ID" value="NZ_QAON01000001.1"/>
</dbReference>
<evidence type="ECO:0000259" key="4">
    <source>
        <dbReference type="PROSITE" id="PS50883"/>
    </source>
</evidence>
<keyword evidence="3" id="KW-1133">Transmembrane helix</keyword>
<dbReference type="Pfam" id="PF00563">
    <property type="entry name" value="EAL"/>
    <property type="match status" value="1"/>
</dbReference>
<dbReference type="InterPro" id="IPR003660">
    <property type="entry name" value="HAMP_dom"/>
</dbReference>
<dbReference type="PROSITE" id="PS50883">
    <property type="entry name" value="EAL"/>
    <property type="match status" value="1"/>
</dbReference>
<organism evidence="7 8">
    <name type="scientific">Agitococcus lubricus</name>
    <dbReference type="NCBI Taxonomy" id="1077255"/>
    <lineage>
        <taxon>Bacteria</taxon>
        <taxon>Pseudomonadati</taxon>
        <taxon>Pseudomonadota</taxon>
        <taxon>Gammaproteobacteria</taxon>
        <taxon>Moraxellales</taxon>
        <taxon>Moraxellaceae</taxon>
        <taxon>Agitococcus</taxon>
    </lineage>
</organism>
<feature type="domain" description="GGDEF" evidence="6">
    <location>
        <begin position="381"/>
        <end position="522"/>
    </location>
</feature>
<dbReference type="GO" id="GO:0007165">
    <property type="term" value="P:signal transduction"/>
    <property type="evidence" value="ECO:0007669"/>
    <property type="project" value="InterPro"/>
</dbReference>
<dbReference type="SUPFAM" id="SSF141868">
    <property type="entry name" value="EAL domain-like"/>
    <property type="match status" value="1"/>
</dbReference>
<dbReference type="GO" id="GO:0016020">
    <property type="term" value="C:membrane"/>
    <property type="evidence" value="ECO:0007669"/>
    <property type="project" value="InterPro"/>
</dbReference>
<evidence type="ECO:0000313" key="7">
    <source>
        <dbReference type="EMBL" id="PTQ91367.1"/>
    </source>
</evidence>
<dbReference type="NCBIfam" id="TIGR00254">
    <property type="entry name" value="GGDEF"/>
    <property type="match status" value="1"/>
</dbReference>
<protein>
    <recommendedName>
        <fullName evidence="1">cyclic-guanylate-specific phosphodiesterase</fullName>
        <ecNumber evidence="1">3.1.4.52</ecNumber>
    </recommendedName>
</protein>
<dbReference type="InterPro" id="IPR043128">
    <property type="entry name" value="Rev_trsase/Diguanyl_cyclase"/>
</dbReference>
<comment type="caution">
    <text evidence="7">The sequence shown here is derived from an EMBL/GenBank/DDBJ whole genome shotgun (WGS) entry which is preliminary data.</text>
</comment>
<dbReference type="GO" id="GO:0071111">
    <property type="term" value="F:cyclic-guanylate-specific phosphodiesterase activity"/>
    <property type="evidence" value="ECO:0007669"/>
    <property type="project" value="UniProtKB-EC"/>
</dbReference>
<dbReference type="PROSITE" id="PS50887">
    <property type="entry name" value="GGDEF"/>
    <property type="match status" value="1"/>
</dbReference>
<evidence type="ECO:0000256" key="2">
    <source>
        <dbReference type="ARBA" id="ARBA00022636"/>
    </source>
</evidence>
<proteinExistence type="predicted"/>
<evidence type="ECO:0000313" key="8">
    <source>
        <dbReference type="Proteomes" id="UP000244223"/>
    </source>
</evidence>
<dbReference type="SMART" id="SM00267">
    <property type="entry name" value="GGDEF"/>
    <property type="match status" value="1"/>
</dbReference>
<accession>A0A2T5J421</accession>
<dbReference type="EC" id="3.1.4.52" evidence="1"/>
<feature type="domain" description="EAL" evidence="4">
    <location>
        <begin position="521"/>
        <end position="774"/>
    </location>
</feature>
<dbReference type="AlphaFoldDB" id="A0A2T5J421"/>
<dbReference type="InterPro" id="IPR029787">
    <property type="entry name" value="Nucleotide_cyclase"/>
</dbReference>
<dbReference type="EMBL" id="QAON01000001">
    <property type="protein sequence ID" value="PTQ91367.1"/>
    <property type="molecule type" value="Genomic_DNA"/>
</dbReference>
<dbReference type="Pfam" id="PF00990">
    <property type="entry name" value="GGDEF"/>
    <property type="match status" value="1"/>
</dbReference>
<dbReference type="InterPro" id="IPR000160">
    <property type="entry name" value="GGDEF_dom"/>
</dbReference>
<dbReference type="CDD" id="cd01948">
    <property type="entry name" value="EAL"/>
    <property type="match status" value="1"/>
</dbReference>